<reference evidence="2 3" key="1">
    <citation type="submission" date="2014-03" db="EMBL/GenBank/DDBJ databases">
        <title>Draft genome of the hookworm Oesophagostomum dentatum.</title>
        <authorList>
            <person name="Mitreva M."/>
        </authorList>
    </citation>
    <scope>NUCLEOTIDE SEQUENCE [LARGE SCALE GENOMIC DNA]</scope>
    <source>
        <strain evidence="2 3">OD-Hann</strain>
    </source>
</reference>
<dbReference type="Proteomes" id="UP000053660">
    <property type="component" value="Unassembled WGS sequence"/>
</dbReference>
<accession>A0A0B1SJF6</accession>
<dbReference type="AlphaFoldDB" id="A0A0B1SJF6"/>
<organism evidence="2 3">
    <name type="scientific">Oesophagostomum dentatum</name>
    <name type="common">Nodular worm</name>
    <dbReference type="NCBI Taxonomy" id="61180"/>
    <lineage>
        <taxon>Eukaryota</taxon>
        <taxon>Metazoa</taxon>
        <taxon>Ecdysozoa</taxon>
        <taxon>Nematoda</taxon>
        <taxon>Chromadorea</taxon>
        <taxon>Rhabditida</taxon>
        <taxon>Rhabditina</taxon>
        <taxon>Rhabditomorpha</taxon>
        <taxon>Strongyloidea</taxon>
        <taxon>Strongylidae</taxon>
        <taxon>Oesophagostomum</taxon>
    </lineage>
</organism>
<evidence type="ECO:0000256" key="1">
    <source>
        <dbReference type="SAM" id="MobiDB-lite"/>
    </source>
</evidence>
<gene>
    <name evidence="2" type="ORF">OESDEN_15230</name>
</gene>
<feature type="compositionally biased region" description="Basic and acidic residues" evidence="1">
    <location>
        <begin position="60"/>
        <end position="69"/>
    </location>
</feature>
<feature type="region of interest" description="Disordered" evidence="1">
    <location>
        <begin position="39"/>
        <end position="69"/>
    </location>
</feature>
<name>A0A0B1SJF6_OESDE</name>
<dbReference type="EMBL" id="KN565569">
    <property type="protein sequence ID" value="KHJ85049.1"/>
    <property type="molecule type" value="Genomic_DNA"/>
</dbReference>
<proteinExistence type="predicted"/>
<evidence type="ECO:0000313" key="2">
    <source>
        <dbReference type="EMBL" id="KHJ85049.1"/>
    </source>
</evidence>
<keyword evidence="3" id="KW-1185">Reference proteome</keyword>
<protein>
    <submittedName>
        <fullName evidence="2">Uncharacterized protein</fullName>
    </submittedName>
</protein>
<sequence>MLIVCKHKKNKIYRPGHIPELFPDREKGRINRVSLLEEEKPRTGACTPASEGVVLSDTQPTKDKLPSVK</sequence>
<evidence type="ECO:0000313" key="3">
    <source>
        <dbReference type="Proteomes" id="UP000053660"/>
    </source>
</evidence>